<name>A0ABU8PKK9_9HYPH</name>
<evidence type="ECO:0000313" key="1">
    <source>
        <dbReference type="EMBL" id="MEJ5022768.1"/>
    </source>
</evidence>
<dbReference type="RefSeq" id="WP_181153519.1">
    <property type="nucleotide sequence ID" value="NZ_JBBGZH010000002.1"/>
</dbReference>
<accession>A0ABU8PKK9</accession>
<dbReference type="EMBL" id="JBBGZH010000002">
    <property type="protein sequence ID" value="MEJ5022768.1"/>
    <property type="molecule type" value="Genomic_DNA"/>
</dbReference>
<gene>
    <name evidence="1" type="ORF">WH297_23935</name>
</gene>
<dbReference type="Proteomes" id="UP001375812">
    <property type="component" value="Unassembled WGS sequence"/>
</dbReference>
<comment type="caution">
    <text evidence="1">The sequence shown here is derived from an EMBL/GenBank/DDBJ whole genome shotgun (WGS) entry which is preliminary data.</text>
</comment>
<evidence type="ECO:0000313" key="2">
    <source>
        <dbReference type="Proteomes" id="UP001375812"/>
    </source>
</evidence>
<organism evidence="1 2">
    <name type="scientific">Ochrobactrum vermis</name>
    <dbReference type="NCBI Taxonomy" id="1827297"/>
    <lineage>
        <taxon>Bacteria</taxon>
        <taxon>Pseudomonadati</taxon>
        <taxon>Pseudomonadota</taxon>
        <taxon>Alphaproteobacteria</taxon>
        <taxon>Hyphomicrobiales</taxon>
        <taxon>Brucellaceae</taxon>
        <taxon>Brucella/Ochrobactrum group</taxon>
        <taxon>Ochrobactrum</taxon>
    </lineage>
</organism>
<proteinExistence type="predicted"/>
<sequence length="61" mass="6713">MTFSITPVWSSTVDEYNLSVATSPRAELLVFADYSPVVCAAAKLKLAGAFTYQVDIQQQLR</sequence>
<protein>
    <submittedName>
        <fullName evidence="1">Uncharacterized protein</fullName>
    </submittedName>
</protein>
<reference evidence="1 2" key="1">
    <citation type="submission" date="2023-12" db="EMBL/GenBank/DDBJ databases">
        <title>Gut-associated functions are favored during microbiome assembly across C. elegans life.</title>
        <authorList>
            <person name="Zimmermann J."/>
        </authorList>
    </citation>
    <scope>NUCLEOTIDE SEQUENCE [LARGE SCALE GENOMIC DNA]</scope>
    <source>
        <strain evidence="1 2">MYb71</strain>
    </source>
</reference>
<keyword evidence="2" id="KW-1185">Reference proteome</keyword>